<proteinExistence type="predicted"/>
<organism evidence="3 4">
    <name type="scientific">Penicillium angulare</name>
    <dbReference type="NCBI Taxonomy" id="116970"/>
    <lineage>
        <taxon>Eukaryota</taxon>
        <taxon>Fungi</taxon>
        <taxon>Dikarya</taxon>
        <taxon>Ascomycota</taxon>
        <taxon>Pezizomycotina</taxon>
        <taxon>Eurotiomycetes</taxon>
        <taxon>Eurotiomycetidae</taxon>
        <taxon>Eurotiales</taxon>
        <taxon>Aspergillaceae</taxon>
        <taxon>Penicillium</taxon>
    </lineage>
</organism>
<dbReference type="Proteomes" id="UP001149165">
    <property type="component" value="Unassembled WGS sequence"/>
</dbReference>
<dbReference type="PANTHER" id="PTHR38123">
    <property type="entry name" value="CELL WALL SERINE-THREONINE-RICH GALACTOMANNOPROTEIN MP1 (AFU_ORTHOLOGUE AFUA_4G03240)"/>
    <property type="match status" value="1"/>
</dbReference>
<reference evidence="3" key="2">
    <citation type="journal article" date="2023" name="IMA Fungus">
        <title>Comparative genomic study of the Penicillium genus elucidates a diverse pangenome and 15 lateral gene transfer events.</title>
        <authorList>
            <person name="Petersen C."/>
            <person name="Sorensen T."/>
            <person name="Nielsen M.R."/>
            <person name="Sondergaard T.E."/>
            <person name="Sorensen J.L."/>
            <person name="Fitzpatrick D.A."/>
            <person name="Frisvad J.C."/>
            <person name="Nielsen K.L."/>
        </authorList>
    </citation>
    <scope>NUCLEOTIDE SEQUENCE</scope>
    <source>
        <strain evidence="3">IBT 30069</strain>
    </source>
</reference>
<evidence type="ECO:0000256" key="1">
    <source>
        <dbReference type="SAM" id="MobiDB-lite"/>
    </source>
</evidence>
<keyword evidence="4" id="KW-1185">Reference proteome</keyword>
<dbReference type="AlphaFoldDB" id="A0A9W9FW68"/>
<protein>
    <recommendedName>
        <fullName evidence="5">Cell wall galactomannoprotein</fullName>
    </recommendedName>
</protein>
<evidence type="ECO:0000313" key="3">
    <source>
        <dbReference type="EMBL" id="KAJ5107591.1"/>
    </source>
</evidence>
<dbReference type="EMBL" id="JAPQKH010000003">
    <property type="protein sequence ID" value="KAJ5107591.1"/>
    <property type="molecule type" value="Genomic_DNA"/>
</dbReference>
<reference evidence="3" key="1">
    <citation type="submission" date="2022-11" db="EMBL/GenBank/DDBJ databases">
        <authorList>
            <person name="Petersen C."/>
        </authorList>
    </citation>
    <scope>NUCLEOTIDE SEQUENCE</scope>
    <source>
        <strain evidence="3">IBT 30069</strain>
    </source>
</reference>
<dbReference type="InterPro" id="IPR021054">
    <property type="entry name" value="Cell_wall_mannoprotein_1"/>
</dbReference>
<dbReference type="OrthoDB" id="4441576at2759"/>
<feature type="compositionally biased region" description="Acidic residues" evidence="1">
    <location>
        <begin position="166"/>
        <end position="176"/>
    </location>
</feature>
<feature type="signal peptide" evidence="2">
    <location>
        <begin position="1"/>
        <end position="22"/>
    </location>
</feature>
<evidence type="ECO:0000256" key="2">
    <source>
        <dbReference type="SAM" id="SignalP"/>
    </source>
</evidence>
<dbReference type="PANTHER" id="PTHR38123:SF3">
    <property type="entry name" value="ANTIGENIC CELL WALL GALACTOMANNOPROTEIN"/>
    <property type="match status" value="1"/>
</dbReference>
<evidence type="ECO:0000313" key="4">
    <source>
        <dbReference type="Proteomes" id="UP001149165"/>
    </source>
</evidence>
<dbReference type="GO" id="GO:0005576">
    <property type="term" value="C:extracellular region"/>
    <property type="evidence" value="ECO:0007669"/>
    <property type="project" value="TreeGrafter"/>
</dbReference>
<name>A0A9W9FW68_9EURO</name>
<gene>
    <name evidence="3" type="ORF">N7456_004266</name>
</gene>
<sequence>MRWTKFNTLLAGTFCVVSVVLGATNIEQNVSDMRKLTDKVELAKRSLDNYNGGIPAALGVARSLTIAQTSAKSTRKNLADREPMDAEEGDRFLQSYEEMAPVLLGAIHSAKNKAPLFKKAGLGPEARTYLDNLHVEKRRFEEEGQKQLPPSIFSQVKPSSDRISEAFDEADREFDS</sequence>
<dbReference type="Pfam" id="PF12296">
    <property type="entry name" value="HsbA"/>
    <property type="match status" value="1"/>
</dbReference>
<feature type="chain" id="PRO_5040844960" description="Cell wall galactomannoprotein" evidence="2">
    <location>
        <begin position="23"/>
        <end position="176"/>
    </location>
</feature>
<evidence type="ECO:0008006" key="5">
    <source>
        <dbReference type="Google" id="ProtNLM"/>
    </source>
</evidence>
<feature type="region of interest" description="Disordered" evidence="1">
    <location>
        <begin position="140"/>
        <end position="176"/>
    </location>
</feature>
<keyword evidence="2" id="KW-0732">Signal</keyword>
<comment type="caution">
    <text evidence="3">The sequence shown here is derived from an EMBL/GenBank/DDBJ whole genome shotgun (WGS) entry which is preliminary data.</text>
</comment>
<accession>A0A9W9FW68</accession>